<sequence length="60" mass="6880">MACNRCGQCCMDNGLIPPLVPDEEAPDWLWSLVKRLRTEFADIAENYPCVFLMDDLAHHD</sequence>
<reference evidence="1" key="1">
    <citation type="journal article" date="2015" name="Nature">
        <title>Complex archaea that bridge the gap between prokaryotes and eukaryotes.</title>
        <authorList>
            <person name="Spang A."/>
            <person name="Saw J.H."/>
            <person name="Jorgensen S.L."/>
            <person name="Zaremba-Niedzwiedzka K."/>
            <person name="Martijn J."/>
            <person name="Lind A.E."/>
            <person name="van Eijk R."/>
            <person name="Schleper C."/>
            <person name="Guy L."/>
            <person name="Ettema T.J."/>
        </authorList>
    </citation>
    <scope>NUCLEOTIDE SEQUENCE</scope>
</reference>
<dbReference type="AlphaFoldDB" id="A0A0F9QMY5"/>
<name>A0A0F9QMY5_9ZZZZ</name>
<organism evidence="1">
    <name type="scientific">marine sediment metagenome</name>
    <dbReference type="NCBI Taxonomy" id="412755"/>
    <lineage>
        <taxon>unclassified sequences</taxon>
        <taxon>metagenomes</taxon>
        <taxon>ecological metagenomes</taxon>
    </lineage>
</organism>
<evidence type="ECO:0000313" key="1">
    <source>
        <dbReference type="EMBL" id="KKN38357.1"/>
    </source>
</evidence>
<proteinExistence type="predicted"/>
<comment type="caution">
    <text evidence="1">The sequence shown here is derived from an EMBL/GenBank/DDBJ whole genome shotgun (WGS) entry which is preliminary data.</text>
</comment>
<gene>
    <name evidence="1" type="ORF">LCGC14_0754320</name>
</gene>
<protein>
    <submittedName>
        <fullName evidence="1">Uncharacterized protein</fullName>
    </submittedName>
</protein>
<dbReference type="EMBL" id="LAZR01001836">
    <property type="protein sequence ID" value="KKN38357.1"/>
    <property type="molecule type" value="Genomic_DNA"/>
</dbReference>
<accession>A0A0F9QMY5</accession>